<keyword evidence="12" id="KW-1185">Reference proteome</keyword>
<evidence type="ECO:0000256" key="4">
    <source>
        <dbReference type="ARBA" id="ARBA00022729"/>
    </source>
</evidence>
<dbReference type="Gene3D" id="3.80.10.10">
    <property type="entry name" value="Ribonuclease Inhibitor"/>
    <property type="match status" value="3"/>
</dbReference>
<organism evidence="11 12">
    <name type="scientific">Eragrostis curvula</name>
    <name type="common">weeping love grass</name>
    <dbReference type="NCBI Taxonomy" id="38414"/>
    <lineage>
        <taxon>Eukaryota</taxon>
        <taxon>Viridiplantae</taxon>
        <taxon>Streptophyta</taxon>
        <taxon>Embryophyta</taxon>
        <taxon>Tracheophyta</taxon>
        <taxon>Spermatophyta</taxon>
        <taxon>Magnoliopsida</taxon>
        <taxon>Liliopsida</taxon>
        <taxon>Poales</taxon>
        <taxon>Poaceae</taxon>
        <taxon>PACMAD clade</taxon>
        <taxon>Chloridoideae</taxon>
        <taxon>Eragrostideae</taxon>
        <taxon>Eragrostidinae</taxon>
        <taxon>Eragrostis</taxon>
    </lineage>
</organism>
<dbReference type="SUPFAM" id="SSF52058">
    <property type="entry name" value="L domain-like"/>
    <property type="match status" value="1"/>
</dbReference>
<dbReference type="GO" id="GO:0016020">
    <property type="term" value="C:membrane"/>
    <property type="evidence" value="ECO:0007669"/>
    <property type="project" value="UniProtKB-SubCell"/>
</dbReference>
<keyword evidence="7" id="KW-0472">Membrane</keyword>
<evidence type="ECO:0000256" key="5">
    <source>
        <dbReference type="ARBA" id="ARBA00022737"/>
    </source>
</evidence>
<keyword evidence="3" id="KW-0812">Transmembrane</keyword>
<dbReference type="FunFam" id="3.80.10.10:FF:000041">
    <property type="entry name" value="LRR receptor-like serine/threonine-protein kinase ERECTA"/>
    <property type="match status" value="1"/>
</dbReference>
<dbReference type="Pfam" id="PF08263">
    <property type="entry name" value="LRRNT_2"/>
    <property type="match status" value="1"/>
</dbReference>
<accession>A0A5J9W508</accession>
<evidence type="ECO:0000313" key="11">
    <source>
        <dbReference type="EMBL" id="TVU43449.1"/>
    </source>
</evidence>
<dbReference type="PANTHER" id="PTHR48063:SF112">
    <property type="entry name" value="RECEPTOR LIKE PROTEIN 30-LIKE"/>
    <property type="match status" value="1"/>
</dbReference>
<keyword evidence="4 9" id="KW-0732">Signal</keyword>
<dbReference type="InterPro" id="IPR032675">
    <property type="entry name" value="LRR_dom_sf"/>
</dbReference>
<dbReference type="InterPro" id="IPR046956">
    <property type="entry name" value="RLP23-like"/>
</dbReference>
<dbReference type="Pfam" id="PF00560">
    <property type="entry name" value="LRR_1"/>
    <property type="match status" value="2"/>
</dbReference>
<dbReference type="OrthoDB" id="1394818at2759"/>
<protein>
    <recommendedName>
        <fullName evidence="10">Leucine-rich repeat-containing N-terminal plant-type domain-containing protein</fullName>
    </recommendedName>
</protein>
<dbReference type="Proteomes" id="UP000324897">
    <property type="component" value="Unassembled WGS sequence"/>
</dbReference>
<evidence type="ECO:0000256" key="9">
    <source>
        <dbReference type="SAM" id="SignalP"/>
    </source>
</evidence>
<evidence type="ECO:0000256" key="1">
    <source>
        <dbReference type="ARBA" id="ARBA00004479"/>
    </source>
</evidence>
<dbReference type="InterPro" id="IPR013210">
    <property type="entry name" value="LRR_N_plant-typ"/>
</dbReference>
<evidence type="ECO:0000256" key="7">
    <source>
        <dbReference type="ARBA" id="ARBA00023136"/>
    </source>
</evidence>
<feature type="signal peptide" evidence="9">
    <location>
        <begin position="1"/>
        <end position="24"/>
    </location>
</feature>
<dbReference type="AlphaFoldDB" id="A0A5J9W508"/>
<dbReference type="Gramene" id="TVU43449">
    <property type="protein sequence ID" value="TVU43449"/>
    <property type="gene ID" value="EJB05_09922"/>
</dbReference>
<evidence type="ECO:0000259" key="10">
    <source>
        <dbReference type="Pfam" id="PF08263"/>
    </source>
</evidence>
<keyword evidence="2" id="KW-0433">Leucine-rich repeat</keyword>
<keyword evidence="5" id="KW-0677">Repeat</keyword>
<reference evidence="11 12" key="1">
    <citation type="journal article" date="2019" name="Sci. Rep.">
        <title>A high-quality genome of Eragrostis curvula grass provides insights into Poaceae evolution and supports new strategies to enhance forage quality.</title>
        <authorList>
            <person name="Carballo J."/>
            <person name="Santos B.A.C.M."/>
            <person name="Zappacosta D."/>
            <person name="Garbus I."/>
            <person name="Selva J.P."/>
            <person name="Gallo C.A."/>
            <person name="Diaz A."/>
            <person name="Albertini E."/>
            <person name="Caccamo M."/>
            <person name="Echenique V."/>
        </authorList>
    </citation>
    <scope>NUCLEOTIDE SEQUENCE [LARGE SCALE GENOMIC DNA]</scope>
    <source>
        <strain evidence="12">cv. Victoria</strain>
        <tissue evidence="11">Leaf</tissue>
    </source>
</reference>
<evidence type="ECO:0000256" key="2">
    <source>
        <dbReference type="ARBA" id="ARBA00022614"/>
    </source>
</evidence>
<feature type="domain" description="Leucine-rich repeat-containing N-terminal plant-type" evidence="10">
    <location>
        <begin position="42"/>
        <end position="82"/>
    </location>
</feature>
<dbReference type="InterPro" id="IPR001611">
    <property type="entry name" value="Leu-rich_rpt"/>
</dbReference>
<name>A0A5J9W508_9POAL</name>
<feature type="chain" id="PRO_5023837010" description="Leucine-rich repeat-containing N-terminal plant-type domain-containing protein" evidence="9">
    <location>
        <begin position="25"/>
        <end position="587"/>
    </location>
</feature>
<evidence type="ECO:0000256" key="6">
    <source>
        <dbReference type="ARBA" id="ARBA00022989"/>
    </source>
</evidence>
<dbReference type="EMBL" id="RWGY01000005">
    <property type="protein sequence ID" value="TVU43449.1"/>
    <property type="molecule type" value="Genomic_DNA"/>
</dbReference>
<comment type="subcellular location">
    <subcellularLocation>
        <location evidence="1">Membrane</location>
        <topology evidence="1">Single-pass type I membrane protein</topology>
    </subcellularLocation>
</comment>
<keyword evidence="8" id="KW-0325">Glycoprotein</keyword>
<dbReference type="SUPFAM" id="SSF52047">
    <property type="entry name" value="RNI-like"/>
    <property type="match status" value="1"/>
</dbReference>
<feature type="non-terminal residue" evidence="11">
    <location>
        <position position="1"/>
    </location>
</feature>
<keyword evidence="6" id="KW-1133">Transmembrane helix</keyword>
<sequence>MASTIWALLLFLAQLQILFSTSSAHGDAGNLTSVSVTFLCNPDQANALLQLKKSFFFDRSTTRLQSWRDGTDCCVWEGVGCDASSGNVTVLDLNNRGLSSYGLDPAIFNLTSLRLLDLSMNDFCRNIDYSTSIMGLADNIPATGFENFALLTHLNLSNSGFRGQIPSGISKLVNLLSLDISSPIDYSFYYEQYDDYYENYGSNYLFEPNFGALVGNLSSLRELLLDGVELSANEDWCISLATSVPNLKVLSLASCGLSGPVHKSLSRLQSLSVINLQGNYFITAGPFPEFFMDLLNLTMLQLSETNLEGWFPSRSFQSKNLRVLDLSSNWNLSGYMPNFSNASSLETLRLEGTNFSFANQESSSDLKLLKELSLDGNLISVDFLSSLGRLGSLEQLYLGFGSVNKLGSIFTWIGDHNNLTSLELVGCNFSMTTPSSVSNFKNLRRLAMIDSNLPGPIISAISDLMHLQTLEMESCKTYGSIPSSFGNLKSLINIYVTDSGFSGPLPAAVGNLTNLERMVIQDSSISGTVPYTVGQLNKLRRLILKGCNLFGKIPSSIANLTRLTILDLSFNGLQDFASKYKSRIIAG</sequence>
<gene>
    <name evidence="11" type="ORF">EJB05_09922</name>
</gene>
<proteinExistence type="predicted"/>
<dbReference type="PANTHER" id="PTHR48063">
    <property type="entry name" value="LRR RECEPTOR-LIKE KINASE"/>
    <property type="match status" value="1"/>
</dbReference>
<evidence type="ECO:0000313" key="12">
    <source>
        <dbReference type="Proteomes" id="UP000324897"/>
    </source>
</evidence>
<evidence type="ECO:0000256" key="8">
    <source>
        <dbReference type="ARBA" id="ARBA00023180"/>
    </source>
</evidence>
<comment type="caution">
    <text evidence="11">The sequence shown here is derived from an EMBL/GenBank/DDBJ whole genome shotgun (WGS) entry which is preliminary data.</text>
</comment>
<evidence type="ECO:0000256" key="3">
    <source>
        <dbReference type="ARBA" id="ARBA00022692"/>
    </source>
</evidence>